<evidence type="ECO:0000259" key="2">
    <source>
        <dbReference type="Pfam" id="PF01370"/>
    </source>
</evidence>
<dbReference type="Proteomes" id="UP000268829">
    <property type="component" value="Unassembled WGS sequence"/>
</dbReference>
<comment type="similarity">
    <text evidence="1">Belongs to the NAD(P)-dependent epimerase/dehydratase family.</text>
</comment>
<feature type="domain" description="NAD-dependent epimerase/dehydratase" evidence="2">
    <location>
        <begin position="3"/>
        <end position="221"/>
    </location>
</feature>
<dbReference type="Pfam" id="PF01370">
    <property type="entry name" value="Epimerase"/>
    <property type="match status" value="1"/>
</dbReference>
<keyword evidence="4" id="KW-1185">Reference proteome</keyword>
<name>A0A3M8AKJ7_9BACL</name>
<protein>
    <submittedName>
        <fullName evidence="3">NAD-dependent epimerase/dehydratase family protein</fullName>
    </submittedName>
</protein>
<dbReference type="OrthoDB" id="9771073at2"/>
<dbReference type="InterPro" id="IPR001509">
    <property type="entry name" value="Epimerase_deHydtase"/>
</dbReference>
<evidence type="ECO:0000313" key="3">
    <source>
        <dbReference type="EMBL" id="RNB51734.1"/>
    </source>
</evidence>
<accession>A0A3M8AKJ7</accession>
<evidence type="ECO:0000313" key="4">
    <source>
        <dbReference type="Proteomes" id="UP000268829"/>
    </source>
</evidence>
<dbReference type="Gene3D" id="3.40.50.720">
    <property type="entry name" value="NAD(P)-binding Rossmann-like Domain"/>
    <property type="match status" value="1"/>
</dbReference>
<dbReference type="AlphaFoldDB" id="A0A3M8AKJ7"/>
<organism evidence="3 4">
    <name type="scientific">Brevibacillus gelatini</name>
    <dbReference type="NCBI Taxonomy" id="1655277"/>
    <lineage>
        <taxon>Bacteria</taxon>
        <taxon>Bacillati</taxon>
        <taxon>Bacillota</taxon>
        <taxon>Bacilli</taxon>
        <taxon>Bacillales</taxon>
        <taxon>Paenibacillaceae</taxon>
        <taxon>Brevibacillus</taxon>
    </lineage>
</organism>
<dbReference type="SUPFAM" id="SSF51735">
    <property type="entry name" value="NAD(P)-binding Rossmann-fold domains"/>
    <property type="match status" value="1"/>
</dbReference>
<sequence length="302" mass="33161">MKVLLTGATGFLGSHLARALLAEGHQVTILKRSTSDCSRLADIYSELAACDVDAADLLSAFSRHGPFDAVMHAATAYGRRGESEAALVEANVLFPLRLLRACCEYGTGLFVNTDTFSRASLAFGATHLAGYHLTKKQFAEWGAHAAVQYGLTFANMRLEHVYGPDDQPDKFIPYVIRQCLQDGARLALTSGEQKRDFVYVTDVVEAYLLLLRQKDSLPKGAYLEYQVGTGRATAVREVVEKIHSLTCSTAQLQFGALPQRPGELMCSQADTRKLRELGWKERVSLEQGLTMILQKEAAKNGK</sequence>
<comment type="caution">
    <text evidence="3">The sequence shown here is derived from an EMBL/GenBank/DDBJ whole genome shotgun (WGS) entry which is preliminary data.</text>
</comment>
<dbReference type="PANTHER" id="PTHR43000">
    <property type="entry name" value="DTDP-D-GLUCOSE 4,6-DEHYDRATASE-RELATED"/>
    <property type="match status" value="1"/>
</dbReference>
<dbReference type="RefSeq" id="WP_122906850.1">
    <property type="nucleotide sequence ID" value="NZ_RHHS01000063.1"/>
</dbReference>
<gene>
    <name evidence="3" type="ORF">EDM57_22200</name>
</gene>
<reference evidence="3 4" key="1">
    <citation type="submission" date="2018-10" db="EMBL/GenBank/DDBJ databases">
        <title>Phylogenomics of Brevibacillus.</title>
        <authorList>
            <person name="Dunlap C."/>
        </authorList>
    </citation>
    <scope>NUCLEOTIDE SEQUENCE [LARGE SCALE GENOMIC DNA]</scope>
    <source>
        <strain evidence="3 4">DSM 100115</strain>
    </source>
</reference>
<dbReference type="EMBL" id="RHHS01000063">
    <property type="protein sequence ID" value="RNB51734.1"/>
    <property type="molecule type" value="Genomic_DNA"/>
</dbReference>
<proteinExistence type="inferred from homology"/>
<evidence type="ECO:0000256" key="1">
    <source>
        <dbReference type="ARBA" id="ARBA00007637"/>
    </source>
</evidence>
<dbReference type="InterPro" id="IPR036291">
    <property type="entry name" value="NAD(P)-bd_dom_sf"/>
</dbReference>